<evidence type="ECO:0000256" key="1">
    <source>
        <dbReference type="ARBA" id="ARBA00010617"/>
    </source>
</evidence>
<comment type="similarity">
    <text evidence="1 2">Belongs to the cytochrome P450 family.</text>
</comment>
<protein>
    <submittedName>
        <fullName evidence="3">Cytochrome P450</fullName>
    </submittedName>
</protein>
<dbReference type="PRINTS" id="PR00359">
    <property type="entry name" value="BP450"/>
</dbReference>
<dbReference type="InterPro" id="IPR036396">
    <property type="entry name" value="Cyt_P450_sf"/>
</dbReference>
<proteinExistence type="inferred from homology"/>
<dbReference type="InterPro" id="IPR001128">
    <property type="entry name" value="Cyt_P450"/>
</dbReference>
<dbReference type="RefSeq" id="WP_345693551.1">
    <property type="nucleotide sequence ID" value="NZ_BAABIT010000001.1"/>
</dbReference>
<keyword evidence="2" id="KW-0408">Iron</keyword>
<name>A0ABV9XAV7_9ACTN</name>
<reference evidence="4" key="1">
    <citation type="journal article" date="2019" name="Int. J. Syst. Evol. Microbiol.">
        <title>The Global Catalogue of Microorganisms (GCM) 10K type strain sequencing project: providing services to taxonomists for standard genome sequencing and annotation.</title>
        <authorList>
            <consortium name="The Broad Institute Genomics Platform"/>
            <consortium name="The Broad Institute Genome Sequencing Center for Infectious Disease"/>
            <person name="Wu L."/>
            <person name="Ma J."/>
        </authorList>
    </citation>
    <scope>NUCLEOTIDE SEQUENCE [LARGE SCALE GENOMIC DNA]</scope>
    <source>
        <strain evidence="4">CGMCC 4.1648</strain>
    </source>
</reference>
<keyword evidence="4" id="KW-1185">Reference proteome</keyword>
<dbReference type="Gene3D" id="1.10.630.10">
    <property type="entry name" value="Cytochrome P450"/>
    <property type="match status" value="1"/>
</dbReference>
<keyword evidence="2" id="KW-0349">Heme</keyword>
<dbReference type="SUPFAM" id="SSF48264">
    <property type="entry name" value="Cytochrome P450"/>
    <property type="match status" value="1"/>
</dbReference>
<gene>
    <name evidence="3" type="ORF">ACFPM3_05455</name>
</gene>
<sequence length="420" mass="45517">MSEQGRTIVHDVPLNVAQQPDPYPLFERIRKHGVVQRVRLNPTLEVWMVTGYDEAVAALTDPRLSSSPAGVNGLAEEMAHQERTNVLMASMLVADGSDHTRLRNLVSKAFTARRIEALAPRIQELTDAHLDAFAARGTADLVAEFALPLPMAVLAELIGIPDEGQPDFAKLAVGLIMPPNTPERLAKGARARAELTEFYEPLIALRKKEPRDDLLSALCAAQAEERITDRELTAMAILLTLAGHETTAGLIANGVHALLRHPGQFAALRDDPSLLPGAIEELLRYEGPVSRGVARFTVDPYEIGGVTVPAGEMIIIGLAAANRDPARYDRPDILDVARREVPQQLAFGHGVHFCLGAPLARAEARIAIGTLLRRFPDLRLTDPDEDLTRREGILRGMATLPVSFTPASPVGARAGAGRRP</sequence>
<evidence type="ECO:0000313" key="4">
    <source>
        <dbReference type="Proteomes" id="UP001595829"/>
    </source>
</evidence>
<evidence type="ECO:0000313" key="3">
    <source>
        <dbReference type="EMBL" id="MFC5021599.1"/>
    </source>
</evidence>
<keyword evidence="2" id="KW-0479">Metal-binding</keyword>
<accession>A0ABV9XAV7</accession>
<dbReference type="InterPro" id="IPR017972">
    <property type="entry name" value="Cyt_P450_CS"/>
</dbReference>
<keyword evidence="2" id="KW-0503">Monooxygenase</keyword>
<dbReference type="Pfam" id="PF00067">
    <property type="entry name" value="p450"/>
    <property type="match status" value="1"/>
</dbReference>
<comment type="caution">
    <text evidence="3">The sequence shown here is derived from an EMBL/GenBank/DDBJ whole genome shotgun (WGS) entry which is preliminary data.</text>
</comment>
<dbReference type="PANTHER" id="PTHR46696:SF1">
    <property type="entry name" value="CYTOCHROME P450 YJIB-RELATED"/>
    <property type="match status" value="1"/>
</dbReference>
<organism evidence="3 4">
    <name type="scientific">Streptomyces coeruleoprunus</name>
    <dbReference type="NCBI Taxonomy" id="285563"/>
    <lineage>
        <taxon>Bacteria</taxon>
        <taxon>Bacillati</taxon>
        <taxon>Actinomycetota</taxon>
        <taxon>Actinomycetes</taxon>
        <taxon>Kitasatosporales</taxon>
        <taxon>Streptomycetaceae</taxon>
        <taxon>Streptomyces</taxon>
    </lineage>
</organism>
<dbReference type="PANTHER" id="PTHR46696">
    <property type="entry name" value="P450, PUTATIVE (EUROFUNG)-RELATED"/>
    <property type="match status" value="1"/>
</dbReference>
<dbReference type="Proteomes" id="UP001595829">
    <property type="component" value="Unassembled WGS sequence"/>
</dbReference>
<evidence type="ECO:0000256" key="2">
    <source>
        <dbReference type="RuleBase" id="RU000461"/>
    </source>
</evidence>
<dbReference type="PROSITE" id="PS00086">
    <property type="entry name" value="CYTOCHROME_P450"/>
    <property type="match status" value="1"/>
</dbReference>
<dbReference type="EMBL" id="JBHSJD010000002">
    <property type="protein sequence ID" value="MFC5021599.1"/>
    <property type="molecule type" value="Genomic_DNA"/>
</dbReference>
<dbReference type="InterPro" id="IPR002397">
    <property type="entry name" value="Cyt_P450_B"/>
</dbReference>
<keyword evidence="2" id="KW-0560">Oxidoreductase</keyword>
<dbReference type="CDD" id="cd11029">
    <property type="entry name" value="CYP107-like"/>
    <property type="match status" value="1"/>
</dbReference>